<comment type="caution">
    <text evidence="1">The sequence shown here is derived from an EMBL/GenBank/DDBJ whole genome shotgun (WGS) entry which is preliminary data.</text>
</comment>
<dbReference type="STRING" id="1802214.A2908_04145"/>
<proteinExistence type="predicted"/>
<name>A0A1G2IF98_9BACT</name>
<reference evidence="1 2" key="1">
    <citation type="journal article" date="2016" name="Nat. Commun.">
        <title>Thousands of microbial genomes shed light on interconnected biogeochemical processes in an aquifer system.</title>
        <authorList>
            <person name="Anantharaman K."/>
            <person name="Brown C.T."/>
            <person name="Hug L.A."/>
            <person name="Sharon I."/>
            <person name="Castelle C.J."/>
            <person name="Probst A.J."/>
            <person name="Thomas B.C."/>
            <person name="Singh A."/>
            <person name="Wilkins M.J."/>
            <person name="Karaoz U."/>
            <person name="Brodie E.L."/>
            <person name="Williams K.H."/>
            <person name="Hubbard S.S."/>
            <person name="Banfield J.F."/>
        </authorList>
    </citation>
    <scope>NUCLEOTIDE SEQUENCE [LARGE SCALE GENOMIC DNA]</scope>
</reference>
<sequence length="109" mass="12590">MKFVIENNSEINQLAHWLEQIRLIPAFKESFVNFTQSKWKIDVESDIPLLIRILKKILSISNPKKIELAIDTQDTPVVVNPSYKSCKPKKFNILVRKSRAGLPKKKKSS</sequence>
<accession>A0A1G2IF98</accession>
<dbReference type="EMBL" id="MHPA01000012">
    <property type="protein sequence ID" value="OGZ73436.1"/>
    <property type="molecule type" value="Genomic_DNA"/>
</dbReference>
<protein>
    <submittedName>
        <fullName evidence="1">Uncharacterized protein</fullName>
    </submittedName>
</protein>
<evidence type="ECO:0000313" key="1">
    <source>
        <dbReference type="EMBL" id="OGZ73436.1"/>
    </source>
</evidence>
<dbReference type="Proteomes" id="UP000176774">
    <property type="component" value="Unassembled WGS sequence"/>
</dbReference>
<dbReference type="AlphaFoldDB" id="A0A1G2IF98"/>
<evidence type="ECO:0000313" key="2">
    <source>
        <dbReference type="Proteomes" id="UP000176774"/>
    </source>
</evidence>
<organism evidence="1 2">
    <name type="scientific">Candidatus Staskawiczbacteria bacterium RIFCSPLOWO2_01_FULL_38_12b</name>
    <dbReference type="NCBI Taxonomy" id="1802214"/>
    <lineage>
        <taxon>Bacteria</taxon>
        <taxon>Candidatus Staskawicziibacteriota</taxon>
    </lineage>
</organism>
<gene>
    <name evidence="1" type="ORF">A2908_04145</name>
</gene>